<reference evidence="8 9" key="1">
    <citation type="submission" date="2018-06" db="EMBL/GenBank/DDBJ databases">
        <authorList>
            <consortium name="Pathogen Informatics"/>
            <person name="Doyle S."/>
        </authorList>
    </citation>
    <scope>NUCLEOTIDE SEQUENCE [LARGE SCALE GENOMIC DNA]</scope>
    <source>
        <strain evidence="8 9">NCTC11842</strain>
    </source>
</reference>
<dbReference type="NCBIfam" id="TIGR00254">
    <property type="entry name" value="GGDEF"/>
    <property type="match status" value="1"/>
</dbReference>
<keyword evidence="5" id="KW-0812">Transmembrane</keyword>
<dbReference type="Gene3D" id="3.30.70.270">
    <property type="match status" value="1"/>
</dbReference>
<comment type="cofactor">
    <cofactor evidence="1">
        <name>Mg(2+)</name>
        <dbReference type="ChEBI" id="CHEBI:18420"/>
    </cofactor>
</comment>
<dbReference type="GO" id="GO:0052621">
    <property type="term" value="F:diguanylate cyclase activity"/>
    <property type="evidence" value="ECO:0007669"/>
    <property type="project" value="UniProtKB-EC"/>
</dbReference>
<keyword evidence="5" id="KW-0472">Membrane</keyword>
<evidence type="ECO:0000259" key="6">
    <source>
        <dbReference type="PROSITE" id="PS50887"/>
    </source>
</evidence>
<accession>A0A2X2CKJ6</accession>
<dbReference type="InterPro" id="IPR029787">
    <property type="entry name" value="Nucleotide_cyclase"/>
</dbReference>
<evidence type="ECO:0000256" key="3">
    <source>
        <dbReference type="ARBA" id="ARBA00012528"/>
    </source>
</evidence>
<dbReference type="Proteomes" id="UP000626180">
    <property type="component" value="Unassembled WGS sequence"/>
</dbReference>
<proteinExistence type="predicted"/>
<dbReference type="Pfam" id="PF22588">
    <property type="entry name" value="dCache_1_like"/>
    <property type="match status" value="1"/>
</dbReference>
<sequence length="514" mass="57362">MLDLENGYDSKAKRLPLQLLTILFLVTVCLSMVALTAWQVWNSRNVQISEGEVMTSNLAKSLAQHAEDTFTEADAVLLGLQERMEIDGTSAQHMTRMSMLLRRHVQDLPQLEGLFVYDEKGDWLATSFPTIPANSNNADRNYFKQHVSNFNLTPHIDHAVRSRSSNNWIIPISRRFNKPDGSFGGIVLATVKMSYFQQFYDSFKLDDEGAIFLALTDGSIIARRPFKDEYVNKSIQQGPIFSNYLPGAPVGVAVVRASVDNVERMYGYRQLERYPLVIGAALSKKAVLANWTDETRRAVAMVALMLLGMTMFGLLLLRQIQHGMQAEADLVDAKQGLEKLAMHDGLTGLANRRYLDTLLPAELGRALRYSHPVGLIMIDIDYFKTYNDLFGHPGGDDCLQRVAKAIQKSLNRPSDVAVRYGGEEISVLLPGSDLDGSVLVAERIRENVRELKLAHPGNPTGYVTVSCGVHAYVPSRGDECSGKKLIMNADQALYRAKRDGRNQVQANREPFHQA</sequence>
<dbReference type="PROSITE" id="PS50887">
    <property type="entry name" value="GGDEF"/>
    <property type="match status" value="1"/>
</dbReference>
<keyword evidence="5" id="KW-1133">Transmembrane helix</keyword>
<evidence type="ECO:0000313" key="8">
    <source>
        <dbReference type="EMBL" id="SPZ06196.1"/>
    </source>
</evidence>
<evidence type="ECO:0000313" key="9">
    <source>
        <dbReference type="Proteomes" id="UP000250443"/>
    </source>
</evidence>
<dbReference type="EMBL" id="JADMCD010000003">
    <property type="protein sequence ID" value="MBF8640817.1"/>
    <property type="molecule type" value="Genomic_DNA"/>
</dbReference>
<gene>
    <name evidence="8" type="primary">cph22_1</name>
    <name evidence="7" type="ORF">IRZ65_08990</name>
    <name evidence="8" type="ORF">NCTC11842_02105</name>
</gene>
<dbReference type="SMART" id="SM00267">
    <property type="entry name" value="GGDEF"/>
    <property type="match status" value="1"/>
</dbReference>
<comment type="catalytic activity">
    <reaction evidence="4">
        <text>2 GTP = 3',3'-c-di-GMP + 2 diphosphate</text>
        <dbReference type="Rhea" id="RHEA:24898"/>
        <dbReference type="ChEBI" id="CHEBI:33019"/>
        <dbReference type="ChEBI" id="CHEBI:37565"/>
        <dbReference type="ChEBI" id="CHEBI:58805"/>
        <dbReference type="EC" id="2.7.7.65"/>
    </reaction>
</comment>
<dbReference type="InterPro" id="IPR050469">
    <property type="entry name" value="Diguanylate_Cyclase"/>
</dbReference>
<evidence type="ECO:0000256" key="4">
    <source>
        <dbReference type="ARBA" id="ARBA00034247"/>
    </source>
</evidence>
<dbReference type="PANTHER" id="PTHR45138:SF9">
    <property type="entry name" value="DIGUANYLATE CYCLASE DGCM-RELATED"/>
    <property type="match status" value="1"/>
</dbReference>
<dbReference type="CDD" id="cd12914">
    <property type="entry name" value="PDC1_DGC_like"/>
    <property type="match status" value="1"/>
</dbReference>
<evidence type="ECO:0000256" key="5">
    <source>
        <dbReference type="SAM" id="Phobius"/>
    </source>
</evidence>
<dbReference type="AlphaFoldDB" id="A0A2X2CKJ6"/>
<dbReference type="GO" id="GO:0005886">
    <property type="term" value="C:plasma membrane"/>
    <property type="evidence" value="ECO:0007669"/>
    <property type="project" value="UniProtKB-SubCell"/>
</dbReference>
<evidence type="ECO:0000313" key="7">
    <source>
        <dbReference type="EMBL" id="MBF8640817.1"/>
    </source>
</evidence>
<dbReference type="Pfam" id="PF00990">
    <property type="entry name" value="GGDEF"/>
    <property type="match status" value="1"/>
</dbReference>
<evidence type="ECO:0000256" key="1">
    <source>
        <dbReference type="ARBA" id="ARBA00001946"/>
    </source>
</evidence>
<dbReference type="CDD" id="cd01949">
    <property type="entry name" value="GGDEF"/>
    <property type="match status" value="1"/>
</dbReference>
<feature type="transmembrane region" description="Helical" evidence="5">
    <location>
        <begin position="20"/>
        <end position="41"/>
    </location>
</feature>
<feature type="transmembrane region" description="Helical" evidence="5">
    <location>
        <begin position="298"/>
        <end position="317"/>
    </location>
</feature>
<dbReference type="EMBL" id="UAUF01000011">
    <property type="protein sequence ID" value="SPZ06196.1"/>
    <property type="molecule type" value="Genomic_DNA"/>
</dbReference>
<dbReference type="SUPFAM" id="SSF55073">
    <property type="entry name" value="Nucleotide cyclase"/>
    <property type="match status" value="1"/>
</dbReference>
<name>A0A2X2CKJ6_PSELU</name>
<dbReference type="CDD" id="cd12915">
    <property type="entry name" value="PDC2_DGC_like"/>
    <property type="match status" value="1"/>
</dbReference>
<dbReference type="PANTHER" id="PTHR45138">
    <property type="entry name" value="REGULATORY COMPONENTS OF SENSORY TRANSDUCTION SYSTEM"/>
    <property type="match status" value="1"/>
</dbReference>
<dbReference type="FunFam" id="3.30.70.270:FF:000001">
    <property type="entry name" value="Diguanylate cyclase domain protein"/>
    <property type="match status" value="1"/>
</dbReference>
<dbReference type="InterPro" id="IPR043128">
    <property type="entry name" value="Rev_trsase/Diguanyl_cyclase"/>
</dbReference>
<protein>
    <recommendedName>
        <fullName evidence="3">diguanylate cyclase</fullName>
        <ecNumber evidence="3">2.7.7.65</ecNumber>
    </recommendedName>
</protein>
<keyword evidence="10" id="KW-1185">Reference proteome</keyword>
<dbReference type="GO" id="GO:0043709">
    <property type="term" value="P:cell adhesion involved in single-species biofilm formation"/>
    <property type="evidence" value="ECO:0007669"/>
    <property type="project" value="TreeGrafter"/>
</dbReference>
<dbReference type="GO" id="GO:1902201">
    <property type="term" value="P:negative regulation of bacterial-type flagellum-dependent cell motility"/>
    <property type="evidence" value="ECO:0007669"/>
    <property type="project" value="TreeGrafter"/>
</dbReference>
<feature type="domain" description="GGDEF" evidence="6">
    <location>
        <begin position="371"/>
        <end position="509"/>
    </location>
</feature>
<dbReference type="EC" id="2.7.7.65" evidence="3"/>
<comment type="subcellular location">
    <subcellularLocation>
        <location evidence="2">Cell inner membrane</location>
    </subcellularLocation>
</comment>
<dbReference type="Gene3D" id="3.30.450.20">
    <property type="entry name" value="PAS domain"/>
    <property type="match status" value="2"/>
</dbReference>
<reference evidence="7 10" key="2">
    <citation type="submission" date="2020-10" db="EMBL/GenBank/DDBJ databases">
        <title>Genome sequences of Pseudomonas isolates.</title>
        <authorList>
            <person name="Wessels L."/>
            <person name="Reich F."/>
            <person name="Hammerl J."/>
        </authorList>
    </citation>
    <scope>NUCLEOTIDE SEQUENCE [LARGE SCALE GENOMIC DNA]</scope>
    <source>
        <strain evidence="7 10">20-MO00624-0</strain>
    </source>
</reference>
<dbReference type="InterPro" id="IPR054327">
    <property type="entry name" value="His-kinase-like_sensor"/>
</dbReference>
<dbReference type="InterPro" id="IPR000160">
    <property type="entry name" value="GGDEF_dom"/>
</dbReference>
<organism evidence="8 9">
    <name type="scientific">Pseudomonas luteola</name>
    <dbReference type="NCBI Taxonomy" id="47886"/>
    <lineage>
        <taxon>Bacteria</taxon>
        <taxon>Pseudomonadati</taxon>
        <taxon>Pseudomonadota</taxon>
        <taxon>Gammaproteobacteria</taxon>
        <taxon>Pseudomonadales</taxon>
        <taxon>Pseudomonadaceae</taxon>
        <taxon>Pseudomonas</taxon>
    </lineage>
</organism>
<dbReference type="Proteomes" id="UP000250443">
    <property type="component" value="Unassembled WGS sequence"/>
</dbReference>
<evidence type="ECO:0000313" key="10">
    <source>
        <dbReference type="Proteomes" id="UP000626180"/>
    </source>
</evidence>
<dbReference type="RefSeq" id="WP_010798265.1">
    <property type="nucleotide sequence ID" value="NZ_FQYS01000003.1"/>
</dbReference>
<evidence type="ECO:0000256" key="2">
    <source>
        <dbReference type="ARBA" id="ARBA00004533"/>
    </source>
</evidence>